<keyword evidence="2" id="KW-0472">Membrane</keyword>
<dbReference type="Gramene" id="OPUNC10G08290.1">
    <property type="protein sequence ID" value="OPUNC10G08290.1"/>
    <property type="gene ID" value="OPUNC10G08290"/>
</dbReference>
<evidence type="ECO:0000256" key="1">
    <source>
        <dbReference type="SAM" id="MobiDB-lite"/>
    </source>
</evidence>
<evidence type="ECO:0000313" key="3">
    <source>
        <dbReference type="EnsemblPlants" id="OPUNC10G08290.1"/>
    </source>
</evidence>
<keyword evidence="2" id="KW-0812">Transmembrane</keyword>
<feature type="transmembrane region" description="Helical" evidence="2">
    <location>
        <begin position="140"/>
        <end position="159"/>
    </location>
</feature>
<keyword evidence="2" id="KW-1133">Transmembrane helix</keyword>
<feature type="transmembrane region" description="Helical" evidence="2">
    <location>
        <begin position="166"/>
        <end position="190"/>
    </location>
</feature>
<dbReference type="Pfam" id="PF06127">
    <property type="entry name" value="Mpo1-like"/>
    <property type="match status" value="1"/>
</dbReference>
<dbReference type="AlphaFoldDB" id="A0A0E0M7J8"/>
<feature type="compositionally biased region" description="Basic and acidic residues" evidence="1">
    <location>
        <begin position="16"/>
        <end position="32"/>
    </location>
</feature>
<feature type="region of interest" description="Disordered" evidence="1">
    <location>
        <begin position="266"/>
        <end position="297"/>
    </location>
</feature>
<feature type="transmembrane region" description="Helical" evidence="2">
    <location>
        <begin position="196"/>
        <end position="215"/>
    </location>
</feature>
<name>A0A0E0M7J8_ORYPU</name>
<feature type="region of interest" description="Disordered" evidence="1">
    <location>
        <begin position="8"/>
        <end position="47"/>
    </location>
</feature>
<feature type="compositionally biased region" description="Basic and acidic residues" evidence="1">
    <location>
        <begin position="281"/>
        <end position="297"/>
    </location>
</feature>
<keyword evidence="4" id="KW-1185">Reference proteome</keyword>
<dbReference type="OMA" id="FAHAFFE"/>
<dbReference type="GO" id="GO:0005783">
    <property type="term" value="C:endoplasmic reticulum"/>
    <property type="evidence" value="ECO:0007669"/>
    <property type="project" value="TreeGrafter"/>
</dbReference>
<sequence>MPVCAAAVPCQHRARSRPETTRRPPLDSHDRLQNQQSTGHHPPRHKNSDAPRFFFFLLDPIRGSIRLSRSKKHRFLIKSMARLDLERRYAFYAAYHSNPANVLVHVVCVWPILLTAMLPLRYAPPLPLLRFYCPLCRQYLPVQLGFPVAVALGVFYALMDRRAGTAAAVLCVAGWGAGNLLADAAGLWTFRDAWRPLLTAQVVLWSAQFFAHAFFEKRRPALVDSPVQAVVTAPLFVFIEVLHRLFGYEPTPGFYKRVQARVAAMHNGPPVPEKKEEEEEKERVSKAAEEESSEKDS</sequence>
<feature type="transmembrane region" description="Helical" evidence="2">
    <location>
        <begin position="102"/>
        <end position="120"/>
    </location>
</feature>
<evidence type="ECO:0008006" key="5">
    <source>
        <dbReference type="Google" id="ProtNLM"/>
    </source>
</evidence>
<dbReference type="GO" id="GO:0016020">
    <property type="term" value="C:membrane"/>
    <property type="evidence" value="ECO:0007669"/>
    <property type="project" value="GOC"/>
</dbReference>
<dbReference type="EnsemblPlants" id="OPUNC10G08290.1">
    <property type="protein sequence ID" value="OPUNC10G08290.1"/>
    <property type="gene ID" value="OPUNC10G08290"/>
</dbReference>
<reference evidence="3" key="1">
    <citation type="submission" date="2015-04" db="UniProtKB">
        <authorList>
            <consortium name="EnsemblPlants"/>
        </authorList>
    </citation>
    <scope>IDENTIFICATION</scope>
</reference>
<evidence type="ECO:0000256" key="2">
    <source>
        <dbReference type="SAM" id="Phobius"/>
    </source>
</evidence>
<dbReference type="HOGENOM" id="CLU_081702_1_1_1"/>
<dbReference type="PANTHER" id="PTHR28026:SF9">
    <property type="entry name" value="2-HYDROXY-PALMITIC ACID DIOXYGENASE MPO1"/>
    <property type="match status" value="1"/>
</dbReference>
<dbReference type="GO" id="GO:0046521">
    <property type="term" value="P:sphingoid catabolic process"/>
    <property type="evidence" value="ECO:0007669"/>
    <property type="project" value="TreeGrafter"/>
</dbReference>
<accession>A0A0E0M7J8</accession>
<proteinExistence type="predicted"/>
<organism evidence="3">
    <name type="scientific">Oryza punctata</name>
    <name type="common">Red rice</name>
    <dbReference type="NCBI Taxonomy" id="4537"/>
    <lineage>
        <taxon>Eukaryota</taxon>
        <taxon>Viridiplantae</taxon>
        <taxon>Streptophyta</taxon>
        <taxon>Embryophyta</taxon>
        <taxon>Tracheophyta</taxon>
        <taxon>Spermatophyta</taxon>
        <taxon>Magnoliopsida</taxon>
        <taxon>Liliopsida</taxon>
        <taxon>Poales</taxon>
        <taxon>Poaceae</taxon>
        <taxon>BOP clade</taxon>
        <taxon>Oryzoideae</taxon>
        <taxon>Oryzeae</taxon>
        <taxon>Oryzinae</taxon>
        <taxon>Oryza</taxon>
    </lineage>
</organism>
<reference evidence="3" key="2">
    <citation type="submission" date="2018-05" db="EMBL/GenBank/DDBJ databases">
        <title>OpunRS2 (Oryza punctata Reference Sequence Version 2).</title>
        <authorList>
            <person name="Zhang J."/>
            <person name="Kudrna D."/>
            <person name="Lee S."/>
            <person name="Talag J."/>
            <person name="Welchert J."/>
            <person name="Wing R.A."/>
        </authorList>
    </citation>
    <scope>NUCLEOTIDE SEQUENCE [LARGE SCALE GENOMIC DNA]</scope>
</reference>
<protein>
    <recommendedName>
        <fullName evidence="5">DUF962 domain-containing protein</fullName>
    </recommendedName>
</protein>
<dbReference type="eggNOG" id="KOG3292">
    <property type="taxonomic scope" value="Eukaryota"/>
</dbReference>
<dbReference type="Proteomes" id="UP000026962">
    <property type="component" value="Chromosome 10"/>
</dbReference>
<evidence type="ECO:0000313" key="4">
    <source>
        <dbReference type="Proteomes" id="UP000026962"/>
    </source>
</evidence>
<dbReference type="InterPro" id="IPR009305">
    <property type="entry name" value="Mpo1-like"/>
</dbReference>
<dbReference type="PANTHER" id="PTHR28026">
    <property type="entry name" value="DUF962 DOMAIN PROTEIN (AFU_ORTHOLOGUE AFUA_8G05310)"/>
    <property type="match status" value="1"/>
</dbReference>